<keyword evidence="2" id="KW-0479">Metal-binding</keyword>
<evidence type="ECO:0000256" key="7">
    <source>
        <dbReference type="ARBA" id="ARBA00023125"/>
    </source>
</evidence>
<dbReference type="Gene3D" id="3.30.160.60">
    <property type="entry name" value="Classic Zinc Finger"/>
    <property type="match status" value="4"/>
</dbReference>
<dbReference type="GO" id="GO:0008270">
    <property type="term" value="F:zinc ion binding"/>
    <property type="evidence" value="ECO:0007669"/>
    <property type="project" value="UniProtKB-KW"/>
</dbReference>
<dbReference type="PROSITE" id="PS00028">
    <property type="entry name" value="ZINC_FINGER_C2H2_1"/>
    <property type="match status" value="5"/>
</dbReference>
<sequence length="874" mass="95693">MTTADTNDSMTDTLSAINIEQLTSSAMGAFGHNTIGLFGPTEQTSVLPVAASSSGVVASLPQTIPLMVSLGNGDKQISAQGTLPPLKSLIPKQKGQHTIRHLISPVSPSVINTATQPQDSVMETNSIKSVQEPLVGEKSVLSGVFPMDIPTSNCHQTSALLTQLASLVQGTAQTNQLEVAGLDNPDQLEGIDNNFLQNSTASTDIQIASLQSVINLILTNPSLQNSSTCQALLNILNQSSSDSTPTTDIISTPQNVDISQLLNGDVSVQTGQSSNESPSVLPPVPTPSQSAGSTLALTSIVPSIPSTLPGISPLSIPSTSVPAPVVTDTSQSQPIDASQVTYIRQLINSQVPYTDPSSLGQTANQMISIKHDPSLSSAQSLLISSDHLEQFYAVTTSADTMAVDNLLQSTSNTQVAVATMNYQDYAALQNSLTSYLQSSADNEDVTLPSNLTMENINAAIQSEDPKGKKPQSHLLVLPEADTAGYIVDYCVLCDGSKCSCPAPIECSHVPDKIIPSRARLSMPSCLEIRLSKSSLSSQVPESVYALKSFMTHTKFGPLIGEEVKTLETEGLFPEWRVMEDNGCHYISTGNEDLSNWLRFVRPAQNIVEQNLVVHQVGQSLYFYVKRDIKQGEELLFWFSKEYAVICGYSVIPKPSSVNECPVCAVMFRKRQVLRNHLAEVHRDTICQQPEDNDPLDPKSKSKKKGDPLELVTCSFCKKVLASNSNLKKHLAVHKGERNFKCEHCHKSFRQKAHLESHMGIHNTDKIRCTFCDRTFNRDTDRKLHEKTHTQTGLFQCESCKKSFTKKQNYKRHILIHTGQKNFHCEYCDKDYYTKYHLQRHKEKCRSADKFPVYIQMDDVYSGPEALGMDKNSSL</sequence>
<dbReference type="InterPro" id="IPR050331">
    <property type="entry name" value="Zinc_finger"/>
</dbReference>
<dbReference type="InterPro" id="IPR036236">
    <property type="entry name" value="Znf_C2H2_sf"/>
</dbReference>
<organism evidence="15 16">
    <name type="scientific">Crassostrea virginica</name>
    <name type="common">Eastern oyster</name>
    <dbReference type="NCBI Taxonomy" id="6565"/>
    <lineage>
        <taxon>Eukaryota</taxon>
        <taxon>Metazoa</taxon>
        <taxon>Spiralia</taxon>
        <taxon>Lophotrochozoa</taxon>
        <taxon>Mollusca</taxon>
        <taxon>Bivalvia</taxon>
        <taxon>Autobranchia</taxon>
        <taxon>Pteriomorphia</taxon>
        <taxon>Ostreida</taxon>
        <taxon>Ostreoidea</taxon>
        <taxon>Ostreidae</taxon>
        <taxon>Crassostrea</taxon>
    </lineage>
</organism>
<evidence type="ECO:0000256" key="6">
    <source>
        <dbReference type="ARBA" id="ARBA00023015"/>
    </source>
</evidence>
<keyword evidence="5" id="KW-0862">Zinc</keyword>
<accession>A0A8B8AI29</accession>
<evidence type="ECO:0000256" key="5">
    <source>
        <dbReference type="ARBA" id="ARBA00022833"/>
    </source>
</evidence>
<dbReference type="PROSITE" id="PS50808">
    <property type="entry name" value="ZF_BED"/>
    <property type="match status" value="1"/>
</dbReference>
<evidence type="ECO:0000256" key="11">
    <source>
        <dbReference type="SAM" id="MobiDB-lite"/>
    </source>
</evidence>
<evidence type="ECO:0000256" key="4">
    <source>
        <dbReference type="ARBA" id="ARBA00022771"/>
    </source>
</evidence>
<feature type="domain" description="C2H2-type" evidence="12">
    <location>
        <begin position="739"/>
        <end position="766"/>
    </location>
</feature>
<evidence type="ECO:0000259" key="13">
    <source>
        <dbReference type="PROSITE" id="PS50280"/>
    </source>
</evidence>
<comment type="subcellular location">
    <subcellularLocation>
        <location evidence="1">Nucleus</location>
    </subcellularLocation>
</comment>
<dbReference type="GO" id="GO:0003677">
    <property type="term" value="F:DNA binding"/>
    <property type="evidence" value="ECO:0007669"/>
    <property type="project" value="InterPro"/>
</dbReference>
<reference evidence="16" key="1">
    <citation type="submission" date="2025-08" db="UniProtKB">
        <authorList>
            <consortium name="RefSeq"/>
        </authorList>
    </citation>
    <scope>IDENTIFICATION</scope>
    <source>
        <tissue evidence="16">Whole sample</tissue>
    </source>
</reference>
<evidence type="ECO:0000256" key="9">
    <source>
        <dbReference type="ARBA" id="ARBA00023242"/>
    </source>
</evidence>
<keyword evidence="7" id="KW-0238">DNA-binding</keyword>
<dbReference type="FunFam" id="3.30.160.60:FF:000624">
    <property type="entry name" value="zinc finger protein 697"/>
    <property type="match status" value="1"/>
</dbReference>
<keyword evidence="4 10" id="KW-0863">Zinc-finger</keyword>
<feature type="domain" description="C2H2-type" evidence="12">
    <location>
        <begin position="711"/>
        <end position="738"/>
    </location>
</feature>
<protein>
    <submittedName>
        <fullName evidence="16">PR domain zinc finger protein 4-like</fullName>
    </submittedName>
</protein>
<dbReference type="KEGG" id="cvn:111102474"/>
<evidence type="ECO:0000256" key="8">
    <source>
        <dbReference type="ARBA" id="ARBA00023163"/>
    </source>
</evidence>
<dbReference type="PROSITE" id="PS50280">
    <property type="entry name" value="SET"/>
    <property type="match status" value="1"/>
</dbReference>
<evidence type="ECO:0000313" key="16">
    <source>
        <dbReference type="RefSeq" id="XP_022290936.1"/>
    </source>
</evidence>
<evidence type="ECO:0000256" key="3">
    <source>
        <dbReference type="ARBA" id="ARBA00022737"/>
    </source>
</evidence>
<evidence type="ECO:0000313" key="15">
    <source>
        <dbReference type="Proteomes" id="UP000694844"/>
    </source>
</evidence>
<dbReference type="InterPro" id="IPR013087">
    <property type="entry name" value="Znf_C2H2_type"/>
</dbReference>
<evidence type="ECO:0000256" key="10">
    <source>
        <dbReference type="PROSITE-ProRule" id="PRU00042"/>
    </source>
</evidence>
<keyword evidence="6" id="KW-0805">Transcription regulation</keyword>
<dbReference type="SUPFAM" id="SSF57667">
    <property type="entry name" value="beta-beta-alpha zinc fingers"/>
    <property type="match status" value="2"/>
</dbReference>
<gene>
    <name evidence="16" type="primary">LOC111102474</name>
</gene>
<name>A0A8B8AI29_CRAVI</name>
<evidence type="ECO:0000259" key="14">
    <source>
        <dbReference type="PROSITE" id="PS50808"/>
    </source>
</evidence>
<dbReference type="PANTHER" id="PTHR16515:SF2">
    <property type="entry name" value="PR DOMAIN ZINC FINGER PROTEIN 4"/>
    <property type="match status" value="1"/>
</dbReference>
<keyword evidence="8" id="KW-0804">Transcription</keyword>
<dbReference type="RefSeq" id="XP_022290936.1">
    <property type="nucleotide sequence ID" value="XM_022435228.1"/>
</dbReference>
<keyword evidence="15" id="KW-1185">Reference proteome</keyword>
<feature type="region of interest" description="Disordered" evidence="11">
    <location>
        <begin position="268"/>
        <end position="292"/>
    </location>
</feature>
<dbReference type="Pfam" id="PF00096">
    <property type="entry name" value="zf-C2H2"/>
    <property type="match status" value="3"/>
</dbReference>
<feature type="domain" description="C2H2-type" evidence="12">
    <location>
        <begin position="822"/>
        <end position="850"/>
    </location>
</feature>
<evidence type="ECO:0000259" key="12">
    <source>
        <dbReference type="PROSITE" id="PS50157"/>
    </source>
</evidence>
<dbReference type="Pfam" id="PF21549">
    <property type="entry name" value="PRDM2_PR"/>
    <property type="match status" value="1"/>
</dbReference>
<dbReference type="InterPro" id="IPR001214">
    <property type="entry name" value="SET_dom"/>
</dbReference>
<feature type="domain" description="C2H2-type" evidence="12">
    <location>
        <begin position="766"/>
        <end position="789"/>
    </location>
</feature>
<dbReference type="PROSITE" id="PS50157">
    <property type="entry name" value="ZINC_FINGER_C2H2_2"/>
    <property type="match status" value="5"/>
</dbReference>
<feature type="domain" description="SET" evidence="13">
    <location>
        <begin position="524"/>
        <end position="639"/>
    </location>
</feature>
<feature type="domain" description="BED-type" evidence="14">
    <location>
        <begin position="668"/>
        <end position="752"/>
    </location>
</feature>
<dbReference type="OrthoDB" id="654211at2759"/>
<dbReference type="PANTHER" id="PTHR16515">
    <property type="entry name" value="PR DOMAIN ZINC FINGER PROTEIN"/>
    <property type="match status" value="1"/>
</dbReference>
<keyword evidence="9" id="KW-0539">Nucleus</keyword>
<dbReference type="Proteomes" id="UP000694844">
    <property type="component" value="Chromosome 7"/>
</dbReference>
<dbReference type="Gene3D" id="2.170.270.10">
    <property type="entry name" value="SET domain"/>
    <property type="match status" value="1"/>
</dbReference>
<dbReference type="AlphaFoldDB" id="A0A8B8AI29"/>
<evidence type="ECO:0000256" key="2">
    <source>
        <dbReference type="ARBA" id="ARBA00022723"/>
    </source>
</evidence>
<keyword evidence="3" id="KW-0677">Repeat</keyword>
<dbReference type="InterPro" id="IPR046341">
    <property type="entry name" value="SET_dom_sf"/>
</dbReference>
<dbReference type="GeneID" id="111102474"/>
<proteinExistence type="predicted"/>
<dbReference type="GO" id="GO:0010468">
    <property type="term" value="P:regulation of gene expression"/>
    <property type="evidence" value="ECO:0007669"/>
    <property type="project" value="TreeGrafter"/>
</dbReference>
<dbReference type="InterPro" id="IPR003656">
    <property type="entry name" value="Znf_BED"/>
</dbReference>
<dbReference type="SMART" id="SM00355">
    <property type="entry name" value="ZnF_C2H2"/>
    <property type="match status" value="6"/>
</dbReference>
<feature type="domain" description="C2H2-type" evidence="12">
    <location>
        <begin position="794"/>
        <end position="821"/>
    </location>
</feature>
<dbReference type="GO" id="GO:0005634">
    <property type="term" value="C:nucleus"/>
    <property type="evidence" value="ECO:0007669"/>
    <property type="project" value="TreeGrafter"/>
</dbReference>
<evidence type="ECO:0000256" key="1">
    <source>
        <dbReference type="ARBA" id="ARBA00004123"/>
    </source>
</evidence>